<accession>A0A975U5F1</accession>
<proteinExistence type="predicted"/>
<evidence type="ECO:0000313" key="2">
    <source>
        <dbReference type="EMBL" id="QXM25743.1"/>
    </source>
</evidence>
<protein>
    <submittedName>
        <fullName evidence="2">Double-strand break repair protein AddB</fullName>
    </submittedName>
</protein>
<dbReference type="Pfam" id="PF12705">
    <property type="entry name" value="PDDEXK_1"/>
    <property type="match status" value="1"/>
</dbReference>
<name>A0A975U5F1_9PROT</name>
<dbReference type="RefSeq" id="WP_218286795.1">
    <property type="nucleotide sequence ID" value="NZ_CP076448.1"/>
</dbReference>
<gene>
    <name evidence="2" type="primary">addB</name>
    <name evidence="2" type="ORF">KO353_05930</name>
</gene>
<dbReference type="NCBIfam" id="TIGR02786">
    <property type="entry name" value="addB_alphas"/>
    <property type="match status" value="1"/>
</dbReference>
<dbReference type="InterPro" id="IPR038726">
    <property type="entry name" value="PDDEXK_AddAB-type"/>
</dbReference>
<dbReference type="EMBL" id="CP076448">
    <property type="protein sequence ID" value="QXM25743.1"/>
    <property type="molecule type" value="Genomic_DNA"/>
</dbReference>
<keyword evidence="3" id="KW-1185">Reference proteome</keyword>
<dbReference type="Proteomes" id="UP000694001">
    <property type="component" value="Chromosome"/>
</dbReference>
<dbReference type="KEGG" id="elio:KO353_05930"/>
<reference evidence="2" key="1">
    <citation type="submission" date="2021-06" db="EMBL/GenBank/DDBJ databases">
        <title>Elioraea tepida, sp. nov., a moderately thermophilic aerobic anoxygenic phototrophic bacterium isolated from an alkaline siliceous hot spring mat community in Yellowstone National Park, WY, USA.</title>
        <authorList>
            <person name="Saini M.K."/>
            <person name="Yoshida S."/>
            <person name="Sebastian A."/>
            <person name="Hirose S."/>
            <person name="Hara E."/>
            <person name="Tamaki H."/>
            <person name="Soulier N.T."/>
            <person name="Albert I."/>
            <person name="Hanada S."/>
            <person name="Bryant D.A."/>
            <person name="Tank M."/>
        </authorList>
    </citation>
    <scope>NUCLEOTIDE SEQUENCE</scope>
    <source>
        <strain evidence="2">MS-P2</strain>
    </source>
</reference>
<evidence type="ECO:0000313" key="3">
    <source>
        <dbReference type="Proteomes" id="UP000694001"/>
    </source>
</evidence>
<feature type="domain" description="PD-(D/E)XK endonuclease-like" evidence="1">
    <location>
        <begin position="730"/>
        <end position="962"/>
    </location>
</feature>
<evidence type="ECO:0000259" key="1">
    <source>
        <dbReference type="Pfam" id="PF12705"/>
    </source>
</evidence>
<organism evidence="2 3">
    <name type="scientific">Elioraea tepida</name>
    <dbReference type="NCBI Taxonomy" id="2843330"/>
    <lineage>
        <taxon>Bacteria</taxon>
        <taxon>Pseudomonadati</taxon>
        <taxon>Pseudomonadota</taxon>
        <taxon>Alphaproteobacteria</taxon>
        <taxon>Acetobacterales</taxon>
        <taxon>Elioraeaceae</taxon>
        <taxon>Elioraea</taxon>
    </lineage>
</organism>
<sequence length="999" mass="107071">MGADRRRDPAVFTIPPEAPFLDSLAAGLWRDAKEDQAALARMTVVLPTRRAARGLAEAFLRLTEGRPLLLPRTIALAEAADEGVILAGLEAPPPAVGALRRQAALARLVLAKERAAGVASADHAFRLAGELATLLDEMAREEADPARLADAAEAAHAEHWLKTIAFLEIVTSHWPRWLADNGLADPAARLVALLESRRRHWERSPPESPVIAAGSTGGIPAVGRLLATVARLPAGAVVLPGLDLDMDAAAWEAIGESHPQAGLKRLLGRLGVAREEVRPWPGAGASGAFAARARVVSRMMLPAEGMGDWRRVEREAVRAGIAGLGRIDAADQNEEALVIALAMRAALETPGRRAALVTPDRALAARVSAALARFGIRADDSAGRPLGATPPGVYLRLLVTACAERLAPVPLLALLKHPLASGGMRPGRFRAAVRLFELALLRGQRPAPGIAGLEAAYAHAARLAREHRPRGLAAAARVIEALKRSLGPLLAALEVSEAPPARLLAATLAAAEALAATDTAPGARQLWAQEAGEAAAARMAEALEALEHMGPIPPESWPGLFEALFAGVEVRLRRIGSAGEGAPHPRLFIWGVLEARLQSAELVILGGLNEGTWPAAVDPGPWMSRPMRTRFGLASPEAAIGEAAHDVALALSSAPEMLLTRARRVDGAPTVPSRWLVRLDAFLESQLGPGDHLRPPADWLGIARALDAPDCVTPEPRAEPRPPLALRPKRLSVTEVERLLRDPFEIYAKHILGLRRLPELDEPIDRSDWGTVVHAAIASALRRMRKEGWPGVATFRHWIEEQGARSLEALAAPAREAFWRPRLARIAKWVAEAEERRLAEEGPVESFAEVKGELALPGGFVLHGRADRIDRLADGTLRLIDYKTGTIPPQKEIEEAYAIQLPLEAAMAERGAFAEVGRGIASHLAYWKLGGGFKPGAKTPVKGDAAALAAAAWERFEALRARFDDPSAAYWPRPHPHRAPQFSDYLHLARVEEWGGGDD</sequence>
<dbReference type="InterPro" id="IPR014153">
    <property type="entry name" value="Ds_break_AddB"/>
</dbReference>
<dbReference type="AlphaFoldDB" id="A0A975U5F1"/>